<dbReference type="EMBL" id="CAXDID020000333">
    <property type="protein sequence ID" value="CAL6078300.1"/>
    <property type="molecule type" value="Genomic_DNA"/>
</dbReference>
<keyword evidence="3" id="KW-1185">Reference proteome</keyword>
<reference evidence="1" key="1">
    <citation type="submission" date="2023-06" db="EMBL/GenBank/DDBJ databases">
        <authorList>
            <person name="Kurt Z."/>
        </authorList>
    </citation>
    <scope>NUCLEOTIDE SEQUENCE</scope>
</reference>
<accession>A0AA86UXZ8</accession>
<gene>
    <name evidence="1" type="ORF">HINF_LOCUS56656</name>
    <name evidence="2" type="ORF">HINF_LOCUS58836</name>
</gene>
<organism evidence="1">
    <name type="scientific">Hexamita inflata</name>
    <dbReference type="NCBI Taxonomy" id="28002"/>
    <lineage>
        <taxon>Eukaryota</taxon>
        <taxon>Metamonada</taxon>
        <taxon>Diplomonadida</taxon>
        <taxon>Hexamitidae</taxon>
        <taxon>Hexamitinae</taxon>
        <taxon>Hexamita</taxon>
    </lineage>
</organism>
<evidence type="ECO:0000313" key="3">
    <source>
        <dbReference type="Proteomes" id="UP001642409"/>
    </source>
</evidence>
<comment type="caution">
    <text evidence="1">The sequence shown here is derived from an EMBL/GenBank/DDBJ whole genome shotgun (WGS) entry which is preliminary data.</text>
</comment>
<sequence length="134" mass="15683">MKTQVNFIKTQVDFIKNQDCHVQTFETRYLAYKLLVLKEIESLYAILPGSIRECIQESFSEILPYCYYLIFSSHSVFVAHSITMYIVNAQISFAQWSKYELYGKVSQVDQVRVSRIVLEKMNSLFVILCGFQIL</sequence>
<proteinExistence type="predicted"/>
<dbReference type="Proteomes" id="UP001642409">
    <property type="component" value="Unassembled WGS sequence"/>
</dbReference>
<evidence type="ECO:0000313" key="2">
    <source>
        <dbReference type="EMBL" id="CAL6078300.1"/>
    </source>
</evidence>
<dbReference type="AlphaFoldDB" id="A0AA86UXZ8"/>
<name>A0AA86UXZ8_9EUKA</name>
<protein>
    <submittedName>
        <fullName evidence="2">Hypothetical_protein</fullName>
    </submittedName>
</protein>
<evidence type="ECO:0000313" key="1">
    <source>
        <dbReference type="EMBL" id="CAI9969011.1"/>
    </source>
</evidence>
<dbReference type="EMBL" id="CATOUU010001052">
    <property type="protein sequence ID" value="CAI9969011.1"/>
    <property type="molecule type" value="Genomic_DNA"/>
</dbReference>
<reference evidence="2 3" key="2">
    <citation type="submission" date="2024-07" db="EMBL/GenBank/DDBJ databases">
        <authorList>
            <person name="Akdeniz Z."/>
        </authorList>
    </citation>
    <scope>NUCLEOTIDE SEQUENCE [LARGE SCALE GENOMIC DNA]</scope>
</reference>